<feature type="region of interest" description="Disordered" evidence="6">
    <location>
        <begin position="1019"/>
        <end position="1043"/>
    </location>
</feature>
<feature type="coiled-coil region" evidence="5">
    <location>
        <begin position="569"/>
        <end position="622"/>
    </location>
</feature>
<feature type="coiled-coil region" evidence="5">
    <location>
        <begin position="17"/>
        <end position="114"/>
    </location>
</feature>
<comment type="function">
    <text evidence="4">Required for assembly of dynein regulatory complex (DRC) and inner dynein arm (IDA) complexes, which are responsible for ciliary beat regulation, thereby playing a central role in motility in cilia and flagella. Probably acts together with CCDC40 to form a molecular ruler that determines the 96 nanometer (nm) repeat length and arrangements of components in cilia and flagella. Not required for outer dynein arm complexes assembly.</text>
</comment>
<dbReference type="GO" id="GO:0036159">
    <property type="term" value="P:inner dynein arm assembly"/>
    <property type="evidence" value="ECO:0007669"/>
    <property type="project" value="InterPro"/>
</dbReference>
<evidence type="ECO:0000256" key="3">
    <source>
        <dbReference type="ARBA" id="ARBA00023054"/>
    </source>
</evidence>
<evidence type="ECO:0000256" key="2">
    <source>
        <dbReference type="ARBA" id="ARBA00016725"/>
    </source>
</evidence>
<proteinExistence type="inferred from homology"/>
<keyword evidence="3 5" id="KW-0175">Coiled coil</keyword>
<evidence type="ECO:0000256" key="5">
    <source>
        <dbReference type="SAM" id="Coils"/>
    </source>
</evidence>
<dbReference type="GO" id="GO:0060287">
    <property type="term" value="P:epithelial cilium movement involved in determination of left/right asymmetry"/>
    <property type="evidence" value="ECO:0007669"/>
    <property type="project" value="TreeGrafter"/>
</dbReference>
<dbReference type="GO" id="GO:0005576">
    <property type="term" value="C:extracellular region"/>
    <property type="evidence" value="ECO:0007669"/>
    <property type="project" value="GOC"/>
</dbReference>
<evidence type="ECO:0000313" key="7">
    <source>
        <dbReference type="EMBL" id="KAK7818617.1"/>
    </source>
</evidence>
<dbReference type="AlphaFoldDB" id="A0AAW0IWE7"/>
<reference evidence="7 8" key="1">
    <citation type="journal article" date="2023" name="bioRxiv">
        <title>Conserved and derived expression patterns and positive selection on dental genes reveal complex evolutionary context of ever-growing rodent molars.</title>
        <authorList>
            <person name="Calamari Z.T."/>
            <person name="Song A."/>
            <person name="Cohen E."/>
            <person name="Akter M."/>
            <person name="Roy R.D."/>
            <person name="Hallikas O."/>
            <person name="Christensen M.M."/>
            <person name="Li P."/>
            <person name="Marangoni P."/>
            <person name="Jernvall J."/>
            <person name="Klein O.D."/>
        </authorList>
    </citation>
    <scope>NUCLEOTIDE SEQUENCE [LARGE SCALE GENOMIC DNA]</scope>
    <source>
        <strain evidence="7">V071</strain>
    </source>
</reference>
<organism evidence="7 8">
    <name type="scientific">Myodes glareolus</name>
    <name type="common">Bank vole</name>
    <name type="synonym">Clethrionomys glareolus</name>
    <dbReference type="NCBI Taxonomy" id="447135"/>
    <lineage>
        <taxon>Eukaryota</taxon>
        <taxon>Metazoa</taxon>
        <taxon>Chordata</taxon>
        <taxon>Craniata</taxon>
        <taxon>Vertebrata</taxon>
        <taxon>Euteleostomi</taxon>
        <taxon>Mammalia</taxon>
        <taxon>Eutheria</taxon>
        <taxon>Euarchontoglires</taxon>
        <taxon>Glires</taxon>
        <taxon>Rodentia</taxon>
        <taxon>Myomorpha</taxon>
        <taxon>Muroidea</taxon>
        <taxon>Cricetidae</taxon>
        <taxon>Arvicolinae</taxon>
        <taxon>Myodes</taxon>
    </lineage>
</organism>
<feature type="coiled-coil region" evidence="5">
    <location>
        <begin position="837"/>
        <end position="878"/>
    </location>
</feature>
<evidence type="ECO:0000256" key="6">
    <source>
        <dbReference type="SAM" id="MobiDB-lite"/>
    </source>
</evidence>
<feature type="coiled-coil region" evidence="5">
    <location>
        <begin position="422"/>
        <end position="456"/>
    </location>
</feature>
<sequence>MSSEFLSELPWEDGFAIPVANQENKMLEDELSKLQKEKSNLQYQLRDYEDRIGSMTSHLKNVNQEFSFTQALYKARENEIQSEEHFKAIAERELGRVKDEIQLLEKELATIHERKSDKENGIFKATQKLDGLKCQMNWDQQALEAWLEESAHKDSDSLTLQKYARQDDNKIRALTLNLERLTLECSKKRKLLDGELTETLSAQLELDKAAQDFRKIHLERQELIQQWEGTIEQMQKRDQEIDSCALTLARIKQETREKEGVVKEKIKFLENEVGNNVEYERRISVAERKVLKCRIELQRQEASRSQLKDEDECEVCVMEDEREVCAMEDECEVCVMEDEREVCAMEDECEVCVMEDGREVCAMEDECEVCVMEDGREVCVMEDGCEVCVMEDGVRCELLDDGYSEEEDGLNLEVFQLHCLDLDTLKTTLNRTSSDLEALRKNISKVKKDIHDETSKLQKLKHHNEIVKHKLKTITEKTISVEEKATNMEDMLKEEEKGAKEVEVQLNIVKGVLFKKVQELQNETMKEKSLAAEVEGTRSSLKHLNHRLRKLDFETLKQQEIMYSQDFYIQQVERRMSRLKGEINSEEKQTLEAKIVELKKTLDEKKSTLSLLEAQIKKLHNDLYFLKKSNSKNNDEKQSLMNKINELHLFVDRSEKELNKARATKQDLMIEDNLLKFEVKRTREMLHSKAEEVLSLEKRKQQLCTAMEERAEEIKVHKAMLASQIRYVDQQRQTVSAEFHERLSKIDKLKNRYEILTVVMLPPEGEEEKTQAYYVIKAAQEKEELQREGDSLDAKINKAEKEIYALQNTLQVLNSCNNNYKQSFKKVTPSSEEYVIKIQLEEQKRTADEKYRHKQRQIRELQEDFQSMENTFEVIEHLANNIKEKLSEKQTYSLQLRKEIEEQQPKLERVTKQCGRLRREIRILKGTNDETLEELDIQLREIKQFHKDIDQMLVNVMENAEIHIILQTYFEQNGLELPTVKGPSSRSSSQSSLRSLSNLTIQAQSSKTPAAVNIAGILIATKEEEDEEEETDSSAEETLEEEDDDFLLFFFSLKKSS</sequence>
<gene>
    <name evidence="7" type="ORF">U0070_001592</name>
</gene>
<evidence type="ECO:0000256" key="4">
    <source>
        <dbReference type="ARBA" id="ARBA00045182"/>
    </source>
</evidence>
<feature type="compositionally biased region" description="Acidic residues" evidence="6">
    <location>
        <begin position="1023"/>
        <end position="1043"/>
    </location>
</feature>
<dbReference type="GO" id="GO:0060285">
    <property type="term" value="P:cilium-dependent cell motility"/>
    <property type="evidence" value="ECO:0007669"/>
    <property type="project" value="TreeGrafter"/>
</dbReference>
<evidence type="ECO:0000256" key="1">
    <source>
        <dbReference type="ARBA" id="ARBA00005805"/>
    </source>
</evidence>
<comment type="caution">
    <text evidence="7">The sequence shown here is derived from an EMBL/GenBank/DDBJ whole genome shotgun (WGS) entry which is preliminary data.</text>
</comment>
<evidence type="ECO:0000313" key="8">
    <source>
        <dbReference type="Proteomes" id="UP001488838"/>
    </source>
</evidence>
<name>A0AAW0IWE7_MYOGA</name>
<dbReference type="EMBL" id="JBBHLL010000086">
    <property type="protein sequence ID" value="KAK7818617.1"/>
    <property type="molecule type" value="Genomic_DNA"/>
</dbReference>
<dbReference type="InterPro" id="IPR033290">
    <property type="entry name" value="CCDC39"/>
</dbReference>
<feature type="coiled-coil region" evidence="5">
    <location>
        <begin position="252"/>
        <end position="289"/>
    </location>
</feature>
<dbReference type="GO" id="GO:0005930">
    <property type="term" value="C:axoneme"/>
    <property type="evidence" value="ECO:0007669"/>
    <property type="project" value="InterPro"/>
</dbReference>
<dbReference type="Pfam" id="PF24161">
    <property type="entry name" value="CCDC39"/>
    <property type="match status" value="2"/>
</dbReference>
<dbReference type="Proteomes" id="UP001488838">
    <property type="component" value="Unassembled WGS sequence"/>
</dbReference>
<dbReference type="Gene3D" id="1.10.287.1490">
    <property type="match status" value="1"/>
</dbReference>
<accession>A0AAW0IWE7</accession>
<protein>
    <recommendedName>
        <fullName evidence="2">Coiled-coil domain-containing protein 39</fullName>
    </recommendedName>
</protein>
<dbReference type="PANTHER" id="PTHR18962">
    <property type="entry name" value="COILED-COIL DOMAIN-CONTAINING PROTEIN 39"/>
    <property type="match status" value="1"/>
</dbReference>
<feature type="coiled-coil region" evidence="5">
    <location>
        <begin position="775"/>
        <end position="802"/>
    </location>
</feature>
<comment type="similarity">
    <text evidence="1">Belongs to the CCDC39 family.</text>
</comment>
<keyword evidence="8" id="KW-1185">Reference proteome</keyword>
<dbReference type="PANTHER" id="PTHR18962:SF0">
    <property type="entry name" value="COILED-COIL DOMAIN-CONTAINING PROTEIN 39"/>
    <property type="match status" value="1"/>
</dbReference>